<proteinExistence type="predicted"/>
<reference evidence="1" key="1">
    <citation type="submission" date="2021-01" db="UniProtKB">
        <authorList>
            <consortium name="EnsemblPlants"/>
        </authorList>
    </citation>
    <scope>IDENTIFICATION</scope>
</reference>
<sequence>MQTPNVIWPKKHSGIFALSHSKRCLLQSAVELVGKQVHSLGRSCGFDLNNYVMGSLIDFHAKSGDVDSLGKQVHYLG</sequence>
<dbReference type="AlphaFoldDB" id="A0A7N0TZX9"/>
<name>A0A7N0TZX9_KALFE</name>
<evidence type="ECO:0000313" key="1">
    <source>
        <dbReference type="EnsemblPlants" id="Kaladp0048s0914.1.v1.1.CDS.1"/>
    </source>
</evidence>
<evidence type="ECO:0000313" key="2">
    <source>
        <dbReference type="Proteomes" id="UP000594263"/>
    </source>
</evidence>
<keyword evidence="2" id="KW-1185">Reference proteome</keyword>
<organism evidence="1 2">
    <name type="scientific">Kalanchoe fedtschenkoi</name>
    <name type="common">Lavender scallops</name>
    <name type="synonym">South American air plant</name>
    <dbReference type="NCBI Taxonomy" id="63787"/>
    <lineage>
        <taxon>Eukaryota</taxon>
        <taxon>Viridiplantae</taxon>
        <taxon>Streptophyta</taxon>
        <taxon>Embryophyta</taxon>
        <taxon>Tracheophyta</taxon>
        <taxon>Spermatophyta</taxon>
        <taxon>Magnoliopsida</taxon>
        <taxon>eudicotyledons</taxon>
        <taxon>Gunneridae</taxon>
        <taxon>Pentapetalae</taxon>
        <taxon>Saxifragales</taxon>
        <taxon>Crassulaceae</taxon>
        <taxon>Kalanchoe</taxon>
    </lineage>
</organism>
<dbReference type="Proteomes" id="UP000594263">
    <property type="component" value="Unplaced"/>
</dbReference>
<accession>A0A7N0TZX9</accession>
<dbReference type="EnsemblPlants" id="Kaladp0048s0914.1.v1.1">
    <property type="protein sequence ID" value="Kaladp0048s0914.1.v1.1.CDS.1"/>
    <property type="gene ID" value="Kaladp0048s0914.v1.1"/>
</dbReference>
<dbReference type="Gramene" id="Kaladp0048s0914.1.v1.1">
    <property type="protein sequence ID" value="Kaladp0048s0914.1.v1.1.CDS.1"/>
    <property type="gene ID" value="Kaladp0048s0914.v1.1"/>
</dbReference>
<protein>
    <submittedName>
        <fullName evidence="1">Uncharacterized protein</fullName>
    </submittedName>
</protein>